<keyword evidence="2" id="KW-1185">Reference proteome</keyword>
<proteinExistence type="predicted"/>
<evidence type="ECO:0000313" key="2">
    <source>
        <dbReference type="Proteomes" id="UP001056120"/>
    </source>
</evidence>
<sequence>MESTSEVLLICESQGDASKNIVIKIVIKAKFNNLKQMRSGLASEHHKINLKLVALTFDNSVMCTAEIRKEGMRCIGRLKFWERGRQNNEFKLSQVIDRPP</sequence>
<organism evidence="1 2">
    <name type="scientific">Smallanthus sonchifolius</name>
    <dbReference type="NCBI Taxonomy" id="185202"/>
    <lineage>
        <taxon>Eukaryota</taxon>
        <taxon>Viridiplantae</taxon>
        <taxon>Streptophyta</taxon>
        <taxon>Embryophyta</taxon>
        <taxon>Tracheophyta</taxon>
        <taxon>Spermatophyta</taxon>
        <taxon>Magnoliopsida</taxon>
        <taxon>eudicotyledons</taxon>
        <taxon>Gunneridae</taxon>
        <taxon>Pentapetalae</taxon>
        <taxon>asterids</taxon>
        <taxon>campanulids</taxon>
        <taxon>Asterales</taxon>
        <taxon>Asteraceae</taxon>
        <taxon>Asteroideae</taxon>
        <taxon>Heliantheae alliance</taxon>
        <taxon>Millerieae</taxon>
        <taxon>Smallanthus</taxon>
    </lineage>
</organism>
<gene>
    <name evidence="1" type="ORF">L1987_69557</name>
</gene>
<name>A0ACB9B5V9_9ASTR</name>
<reference evidence="2" key="1">
    <citation type="journal article" date="2022" name="Mol. Ecol. Resour.">
        <title>The genomes of chicory, endive, great burdock and yacon provide insights into Asteraceae palaeo-polyploidization history and plant inulin production.</title>
        <authorList>
            <person name="Fan W."/>
            <person name="Wang S."/>
            <person name="Wang H."/>
            <person name="Wang A."/>
            <person name="Jiang F."/>
            <person name="Liu H."/>
            <person name="Zhao H."/>
            <person name="Xu D."/>
            <person name="Zhang Y."/>
        </authorList>
    </citation>
    <scope>NUCLEOTIDE SEQUENCE [LARGE SCALE GENOMIC DNA]</scope>
    <source>
        <strain evidence="2">cv. Yunnan</strain>
    </source>
</reference>
<evidence type="ECO:0000313" key="1">
    <source>
        <dbReference type="EMBL" id="KAI3717754.1"/>
    </source>
</evidence>
<reference evidence="1 2" key="2">
    <citation type="journal article" date="2022" name="Mol. Ecol. Resour.">
        <title>The genomes of chicory, endive, great burdock and yacon provide insights into Asteraceae paleo-polyploidization history and plant inulin production.</title>
        <authorList>
            <person name="Fan W."/>
            <person name="Wang S."/>
            <person name="Wang H."/>
            <person name="Wang A."/>
            <person name="Jiang F."/>
            <person name="Liu H."/>
            <person name="Zhao H."/>
            <person name="Xu D."/>
            <person name="Zhang Y."/>
        </authorList>
    </citation>
    <scope>NUCLEOTIDE SEQUENCE [LARGE SCALE GENOMIC DNA]</scope>
    <source>
        <strain evidence="2">cv. Yunnan</strain>
        <tissue evidence="1">Leaves</tissue>
    </source>
</reference>
<dbReference type="EMBL" id="CM042040">
    <property type="protein sequence ID" value="KAI3717754.1"/>
    <property type="molecule type" value="Genomic_DNA"/>
</dbReference>
<protein>
    <submittedName>
        <fullName evidence="1">Uncharacterized protein</fullName>
    </submittedName>
</protein>
<dbReference type="Proteomes" id="UP001056120">
    <property type="component" value="Linkage Group LG23"/>
</dbReference>
<accession>A0ACB9B5V9</accession>
<comment type="caution">
    <text evidence="1">The sequence shown here is derived from an EMBL/GenBank/DDBJ whole genome shotgun (WGS) entry which is preliminary data.</text>
</comment>